<dbReference type="PANTHER" id="PTHR30509:SF9">
    <property type="entry name" value="MULTIDRUG RESISTANCE PROTEIN MDTO"/>
    <property type="match status" value="1"/>
</dbReference>
<proteinExistence type="inferred from homology"/>
<keyword evidence="3 7" id="KW-0812">Transmembrane</keyword>
<feature type="domain" description="Integral membrane bound transporter" evidence="8">
    <location>
        <begin position="26"/>
        <end position="149"/>
    </location>
</feature>
<gene>
    <name evidence="9" type="ORF">EYR15_08045</name>
</gene>
<keyword evidence="2" id="KW-1003">Cell membrane</keyword>
<comment type="caution">
    <text evidence="9">The sequence shown here is derived from an EMBL/GenBank/DDBJ whole genome shotgun (WGS) entry which is preliminary data.</text>
</comment>
<organism evidence="9 10">
    <name type="scientific">Hansschlegelia quercus</name>
    <dbReference type="NCBI Taxonomy" id="2528245"/>
    <lineage>
        <taxon>Bacteria</taxon>
        <taxon>Pseudomonadati</taxon>
        <taxon>Pseudomonadota</taxon>
        <taxon>Alphaproteobacteria</taxon>
        <taxon>Hyphomicrobiales</taxon>
        <taxon>Methylopilaceae</taxon>
        <taxon>Hansschlegelia</taxon>
    </lineage>
</organism>
<dbReference type="RefSeq" id="WP_131002842.1">
    <property type="nucleotide sequence ID" value="NZ_SIUB01000003.1"/>
</dbReference>
<feature type="transmembrane region" description="Helical" evidence="7">
    <location>
        <begin position="15"/>
        <end position="33"/>
    </location>
</feature>
<comment type="subcellular location">
    <subcellularLocation>
        <location evidence="1">Cell membrane</location>
        <topology evidence="1">Multi-pass membrane protein</topology>
    </subcellularLocation>
</comment>
<dbReference type="GO" id="GO:0005886">
    <property type="term" value="C:plasma membrane"/>
    <property type="evidence" value="ECO:0007669"/>
    <property type="project" value="UniProtKB-SubCell"/>
</dbReference>
<dbReference type="PANTHER" id="PTHR30509">
    <property type="entry name" value="P-HYDROXYBENZOIC ACID EFFLUX PUMP SUBUNIT-RELATED"/>
    <property type="match status" value="1"/>
</dbReference>
<evidence type="ECO:0000256" key="7">
    <source>
        <dbReference type="SAM" id="Phobius"/>
    </source>
</evidence>
<evidence type="ECO:0000256" key="4">
    <source>
        <dbReference type="ARBA" id="ARBA00022989"/>
    </source>
</evidence>
<evidence type="ECO:0000256" key="6">
    <source>
        <dbReference type="ARBA" id="ARBA00043993"/>
    </source>
</evidence>
<keyword evidence="4 7" id="KW-1133">Transmembrane helix</keyword>
<evidence type="ECO:0000256" key="3">
    <source>
        <dbReference type="ARBA" id="ARBA00022692"/>
    </source>
</evidence>
<name>A0A4Q9GIF4_9HYPH</name>
<evidence type="ECO:0000259" key="8">
    <source>
        <dbReference type="Pfam" id="PF13515"/>
    </source>
</evidence>
<keyword evidence="5 7" id="KW-0472">Membrane</keyword>
<dbReference type="Pfam" id="PF13515">
    <property type="entry name" value="FUSC_2"/>
    <property type="match status" value="1"/>
</dbReference>
<comment type="similarity">
    <text evidence="6">Belongs to the YccS/YhfK family.</text>
</comment>
<sequence length="355" mass="36707">MFTQLADRHAADVKFAVKVAVASVSAFVLATLLGLPQGYWSVISALIVVQASVGGTVTAAQERAVGTVIGSLVGGAAAFFHPHSLISTSITLTVVVAVLAFAAAGRPMLRLAPITAAILLVATANQTNTLEIAAERIMEVLLGCAIGVVATLVVFPAHVDRDLAKEARAVAHDIAALLRGAPTRKRGPDGAHLLLGAQDAIRRKLAALEKTVTDARRAPGARSGAEARSSLARTLWRVRNDAVAVERALAAAPDATRRMVGPLADEVILAAADMLDEIAAGHDAAIARAETDAKLAALDDAVAHLRDGETVRLIDVAAAVPTMGLVFALRNLDANLGDLADRLGEAQERAQDSAD</sequence>
<feature type="transmembrane region" description="Helical" evidence="7">
    <location>
        <begin position="111"/>
        <end position="128"/>
    </location>
</feature>
<evidence type="ECO:0000313" key="10">
    <source>
        <dbReference type="Proteomes" id="UP000291613"/>
    </source>
</evidence>
<evidence type="ECO:0000313" key="9">
    <source>
        <dbReference type="EMBL" id="TBN54009.1"/>
    </source>
</evidence>
<dbReference type="EMBL" id="SIUB01000003">
    <property type="protein sequence ID" value="TBN54009.1"/>
    <property type="molecule type" value="Genomic_DNA"/>
</dbReference>
<dbReference type="InterPro" id="IPR049453">
    <property type="entry name" value="Memb_transporter_dom"/>
</dbReference>
<feature type="transmembrane region" description="Helical" evidence="7">
    <location>
        <begin position="140"/>
        <end position="159"/>
    </location>
</feature>
<dbReference type="OrthoDB" id="7254882at2"/>
<dbReference type="AlphaFoldDB" id="A0A4Q9GIF4"/>
<keyword evidence="10" id="KW-1185">Reference proteome</keyword>
<protein>
    <submittedName>
        <fullName evidence="9">FUSC family protein</fullName>
    </submittedName>
</protein>
<evidence type="ECO:0000256" key="5">
    <source>
        <dbReference type="ARBA" id="ARBA00023136"/>
    </source>
</evidence>
<reference evidence="9 10" key="1">
    <citation type="submission" date="2019-02" db="EMBL/GenBank/DDBJ databases">
        <title>Hansschlegelia quercus sp. nov., a novel methylotrophic bacterium from buds of oak (Quercus robur L.).</title>
        <authorList>
            <person name="Agafonova N.V."/>
            <person name="Kaparullina E.N."/>
            <person name="Grouzdev D.S."/>
            <person name="Doronina N.V."/>
        </authorList>
    </citation>
    <scope>NUCLEOTIDE SEQUENCE [LARGE SCALE GENOMIC DNA]</scope>
    <source>
        <strain evidence="9 10">Dub</strain>
    </source>
</reference>
<evidence type="ECO:0000256" key="1">
    <source>
        <dbReference type="ARBA" id="ARBA00004651"/>
    </source>
</evidence>
<dbReference type="Proteomes" id="UP000291613">
    <property type="component" value="Unassembled WGS sequence"/>
</dbReference>
<evidence type="ECO:0000256" key="2">
    <source>
        <dbReference type="ARBA" id="ARBA00022475"/>
    </source>
</evidence>
<feature type="transmembrane region" description="Helical" evidence="7">
    <location>
        <begin position="86"/>
        <end position="104"/>
    </location>
</feature>
<accession>A0A4Q9GIF4</accession>